<accession>A0ABD3PLE2</accession>
<keyword evidence="4" id="KW-1133">Transmembrane helix</keyword>
<dbReference type="NCBIfam" id="TIGR00756">
    <property type="entry name" value="PPR"/>
    <property type="match status" value="3"/>
</dbReference>
<sequence>MSAGYGSSHNIWKLQYKHLHLPSIALLLYIILLLSAYSKAWAFQISSNRYLLPTRLLSDSGSELTNNDRVSEKHHRYSTSKSSLLRVFISATNSESIESELSSSIDELQSLHRERMSSNHSMSNEQERQPPSPKLDRKTVANNHTWRVKYSSPKQQRQSTLTSIYHEPVGTLTPSHLRSLCSSIRHNRMGSSLQSLMVLERILLEIDTWDRKKQPKEDDSSVMTFLKPIHVFSTLTALSNDIRAWKQKQFRDNGNRANRHSSTSRDKLINAKDVQSLVRVVTTLKRLKKSQNIDSCCYTKDVPSFATMIAAEASRWEASAADAALLFLGIVENEENETKGWDPRLIGAVLDSLARYGRAEDAQGLLGRAMGTTFQSVGGYNEAPLSESSVIMKTTKRLDPSHAGPCYDALLRSWSKKALLLSHEEPGNSTKKRQTRKSNVCSPSSANALAQARHVLLHHMPLQSELIMTNRTFTAVLHGYSALGMGSESESLLMEVEALHLSTIYRKSHFGSLPSISMVPSSLDVACYNTVLHACSQSKDSNDVARAERLFMAMKEQNDLTITMRNSSIDFDEDFLPSTSFSVIPPGPDFVSYSSMLNCYSKHHRLAEAENLLIEMCDNTSFRPSVACYLPVIQAFETSLEVDAPQRVLSLIERSESSLARPNRLLYIAALRCMRQHGRGEFAEVMLEKYRNAFPNRDGPDVYSHMLVLRAWEKTTPKSYRKLASKRAEVFFQDMQARVKLSLLPTLDVNAFNVLLNCYARAGDADKAEQLLTDLESSYGNGLCNQSVQPNSKTYSLVLKALGNSCAINAVDRAWKVMHKVGYPRDIKSTLPLQESAPPSILSIETCNAMLKLFAKRGMASEAEEMLNKMDEIIDGTIKQGGPDIQSYEAVLEALGRCKDADASSRAEALVTRLEVAHELGGKLTPSLLIYNTLLNCYANEYLPGYSLSTYAAGLAGKAERLLERLNNADSFSFGSTIKAIANSGKSQSLAIARAESLANQHGQSNEVIFAHRLKLCQKWGLGDEAERLIQQMIDEKLNPGVIHYTCALNAWAKSADKNSLRRAESLFKKMEIKFVDLDRAAYHGLLLNYSTRGNSNQAGVLLRRMLGSSNVKPNRATFTMVIGSYARSKSTDAGQKAEELLDQMRELHAAGNDEVEDFHACTELIHKMFNQPDNVTYASVIRCKQVSKNEQLNDLTTFEKLQLMQDLQLESWPFGNMID</sequence>
<keyword evidence="4" id="KW-0472">Membrane</keyword>
<name>A0ABD3PLE2_9STRA</name>
<gene>
    <name evidence="5" type="ORF">ACHAW5_009403</name>
</gene>
<reference evidence="5 6" key="1">
    <citation type="submission" date="2024-10" db="EMBL/GenBank/DDBJ databases">
        <title>Updated reference genomes for cyclostephanoid diatoms.</title>
        <authorList>
            <person name="Roberts W.R."/>
            <person name="Alverson A.J."/>
        </authorList>
    </citation>
    <scope>NUCLEOTIDE SEQUENCE [LARGE SCALE GENOMIC DNA]</scope>
    <source>
        <strain evidence="5 6">AJA276-08</strain>
    </source>
</reference>
<organism evidence="5 6">
    <name type="scientific">Stephanodiscus triporus</name>
    <dbReference type="NCBI Taxonomy" id="2934178"/>
    <lineage>
        <taxon>Eukaryota</taxon>
        <taxon>Sar</taxon>
        <taxon>Stramenopiles</taxon>
        <taxon>Ochrophyta</taxon>
        <taxon>Bacillariophyta</taxon>
        <taxon>Coscinodiscophyceae</taxon>
        <taxon>Thalassiosirophycidae</taxon>
        <taxon>Stephanodiscales</taxon>
        <taxon>Stephanodiscaceae</taxon>
        <taxon>Stephanodiscus</taxon>
    </lineage>
</organism>
<dbReference type="Gene3D" id="1.25.40.10">
    <property type="entry name" value="Tetratricopeptide repeat domain"/>
    <property type="match status" value="4"/>
</dbReference>
<evidence type="ECO:0000256" key="2">
    <source>
        <dbReference type="PROSITE-ProRule" id="PRU00708"/>
    </source>
</evidence>
<dbReference type="AlphaFoldDB" id="A0ABD3PLE2"/>
<dbReference type="Pfam" id="PF01535">
    <property type="entry name" value="PPR"/>
    <property type="match status" value="4"/>
</dbReference>
<dbReference type="InterPro" id="IPR002885">
    <property type="entry name" value="PPR_rpt"/>
</dbReference>
<evidence type="ECO:0000256" key="1">
    <source>
        <dbReference type="ARBA" id="ARBA00022737"/>
    </source>
</evidence>
<feature type="transmembrane region" description="Helical" evidence="4">
    <location>
        <begin position="21"/>
        <end position="43"/>
    </location>
</feature>
<evidence type="ECO:0000313" key="5">
    <source>
        <dbReference type="EMBL" id="KAL3788557.1"/>
    </source>
</evidence>
<dbReference type="PANTHER" id="PTHR47447">
    <property type="entry name" value="OS03G0856100 PROTEIN"/>
    <property type="match status" value="1"/>
</dbReference>
<protein>
    <recommendedName>
        <fullName evidence="7">Pentacotripeptide-repeat region of PRORP domain-containing protein</fullName>
    </recommendedName>
</protein>
<feature type="repeat" description="PPR" evidence="2">
    <location>
        <begin position="748"/>
        <end position="778"/>
    </location>
</feature>
<evidence type="ECO:0000256" key="4">
    <source>
        <dbReference type="SAM" id="Phobius"/>
    </source>
</evidence>
<dbReference type="PROSITE" id="PS51375">
    <property type="entry name" value="PPR"/>
    <property type="match status" value="3"/>
</dbReference>
<keyword evidence="4" id="KW-0812">Transmembrane</keyword>
<evidence type="ECO:0000313" key="6">
    <source>
        <dbReference type="Proteomes" id="UP001530315"/>
    </source>
</evidence>
<dbReference type="Proteomes" id="UP001530315">
    <property type="component" value="Unassembled WGS sequence"/>
</dbReference>
<dbReference type="PANTHER" id="PTHR47447:SF17">
    <property type="entry name" value="OS12G0638900 PROTEIN"/>
    <property type="match status" value="1"/>
</dbReference>
<feature type="region of interest" description="Disordered" evidence="3">
    <location>
        <begin position="114"/>
        <end position="138"/>
    </location>
</feature>
<keyword evidence="1" id="KW-0677">Repeat</keyword>
<feature type="repeat" description="PPR" evidence="2">
    <location>
        <begin position="589"/>
        <end position="624"/>
    </location>
</feature>
<evidence type="ECO:0008006" key="7">
    <source>
        <dbReference type="Google" id="ProtNLM"/>
    </source>
</evidence>
<dbReference type="InterPro" id="IPR011990">
    <property type="entry name" value="TPR-like_helical_dom_sf"/>
</dbReference>
<comment type="caution">
    <text evidence="5">The sequence shown here is derived from an EMBL/GenBank/DDBJ whole genome shotgun (WGS) entry which is preliminary data.</text>
</comment>
<evidence type="ECO:0000256" key="3">
    <source>
        <dbReference type="SAM" id="MobiDB-lite"/>
    </source>
</evidence>
<keyword evidence="6" id="KW-1185">Reference proteome</keyword>
<dbReference type="EMBL" id="JALLAZ020000722">
    <property type="protein sequence ID" value="KAL3788557.1"/>
    <property type="molecule type" value="Genomic_DNA"/>
</dbReference>
<feature type="repeat" description="PPR" evidence="2">
    <location>
        <begin position="843"/>
        <end position="873"/>
    </location>
</feature>
<proteinExistence type="predicted"/>